<dbReference type="PANTHER" id="PTHR46889">
    <property type="entry name" value="TRANSPOSASE INSF FOR INSERTION SEQUENCE IS3B-RELATED"/>
    <property type="match status" value="1"/>
</dbReference>
<dbReference type="GO" id="GO:0015074">
    <property type="term" value="P:DNA integration"/>
    <property type="evidence" value="ECO:0007669"/>
    <property type="project" value="InterPro"/>
</dbReference>
<reference evidence="3 4" key="1">
    <citation type="submission" date="2019-11" db="EMBL/GenBank/DDBJ databases">
        <title>Phenotypic characterization of an OXA-22 and OXA-60 co-producing Ralstonia pickettii clinical strain.</title>
        <authorList>
            <person name="He F."/>
        </authorList>
    </citation>
    <scope>NUCLEOTIDE SEQUENCE [LARGE SCALE GENOMIC DNA]</scope>
    <source>
        <strain evidence="3 4">PSLESD1</strain>
    </source>
</reference>
<evidence type="ECO:0000313" key="3">
    <source>
        <dbReference type="EMBL" id="MRS97692.1"/>
    </source>
</evidence>
<feature type="domain" description="Integrase catalytic" evidence="2">
    <location>
        <begin position="21"/>
        <end position="77"/>
    </location>
</feature>
<evidence type="ECO:0000313" key="4">
    <source>
        <dbReference type="Proteomes" id="UP000441032"/>
    </source>
</evidence>
<gene>
    <name evidence="3" type="ORF">GJQ57_03385</name>
</gene>
<evidence type="ECO:0000256" key="1">
    <source>
        <dbReference type="SAM" id="MobiDB-lite"/>
    </source>
</evidence>
<evidence type="ECO:0000259" key="2">
    <source>
        <dbReference type="Pfam" id="PF13333"/>
    </source>
</evidence>
<dbReference type="AlphaFoldDB" id="A0A7X2HJJ8"/>
<dbReference type="PANTHER" id="PTHR46889:SF4">
    <property type="entry name" value="TRANSPOSASE INSO FOR INSERTION SEQUENCE ELEMENT IS911B-RELATED"/>
    <property type="match status" value="1"/>
</dbReference>
<dbReference type="EMBL" id="WJYN01000001">
    <property type="protein sequence ID" value="MRS97692.1"/>
    <property type="molecule type" value="Genomic_DNA"/>
</dbReference>
<dbReference type="Proteomes" id="UP000441032">
    <property type="component" value="Unassembled WGS sequence"/>
</dbReference>
<dbReference type="Pfam" id="PF13333">
    <property type="entry name" value="rve_2"/>
    <property type="match status" value="1"/>
</dbReference>
<accession>A0A7X2HJJ8</accession>
<feature type="region of interest" description="Disordered" evidence="1">
    <location>
        <begin position="62"/>
        <end position="83"/>
    </location>
</feature>
<name>A0A7X2HJJ8_RALPI</name>
<comment type="caution">
    <text evidence="3">The sequence shown here is derived from an EMBL/GenBank/DDBJ whole genome shotgun (WGS) entry which is preliminary data.</text>
</comment>
<proteinExistence type="predicted"/>
<sequence>MRRRPHWVDRDSKNRNRLAPESFSQLFKREQAREQIYASRQDAKSDVFDYIEKVYNATRRQSSANGLSPAEFEQRHLHRLAGV</sequence>
<organism evidence="3 4">
    <name type="scientific">Ralstonia pickettii</name>
    <name type="common">Burkholderia pickettii</name>
    <dbReference type="NCBI Taxonomy" id="329"/>
    <lineage>
        <taxon>Bacteria</taxon>
        <taxon>Pseudomonadati</taxon>
        <taxon>Pseudomonadota</taxon>
        <taxon>Betaproteobacteria</taxon>
        <taxon>Burkholderiales</taxon>
        <taxon>Burkholderiaceae</taxon>
        <taxon>Ralstonia</taxon>
    </lineage>
</organism>
<protein>
    <submittedName>
        <fullName evidence="3">IS3 family transposase</fullName>
    </submittedName>
</protein>
<dbReference type="InterPro" id="IPR001584">
    <property type="entry name" value="Integrase_cat-core"/>
</dbReference>
<dbReference type="InterPro" id="IPR050900">
    <property type="entry name" value="Transposase_IS3/IS150/IS904"/>
</dbReference>